<reference evidence="1 3" key="2">
    <citation type="journal article" date="2014" name="BMC Genomics">
        <title>An improved genome release (version Mt4.0) for the model legume Medicago truncatula.</title>
        <authorList>
            <person name="Tang H."/>
            <person name="Krishnakumar V."/>
            <person name="Bidwell S."/>
            <person name="Rosen B."/>
            <person name="Chan A."/>
            <person name="Zhou S."/>
            <person name="Gentzbittel L."/>
            <person name="Childs K.L."/>
            <person name="Yandell M."/>
            <person name="Gundlach H."/>
            <person name="Mayer K.F."/>
            <person name="Schwartz D.C."/>
            <person name="Town C.D."/>
        </authorList>
    </citation>
    <scope>GENOME REANNOTATION</scope>
    <source>
        <strain evidence="2 3">cv. Jemalong A17</strain>
    </source>
</reference>
<evidence type="ECO:0000313" key="1">
    <source>
        <dbReference type="EMBL" id="AES98944.1"/>
    </source>
</evidence>
<reference evidence="2" key="3">
    <citation type="submission" date="2015-04" db="UniProtKB">
        <authorList>
            <consortium name="EnsemblPlants"/>
        </authorList>
    </citation>
    <scope>IDENTIFICATION</scope>
    <source>
        <strain evidence="2">cv. Jemalong A17</strain>
    </source>
</reference>
<sequence>MILAFFYRSRYPGQQEARGGEAAKFCHPAASVGSHASTKLFSCSNLLLIQKRFLEEKGGCDRRLWTARRGSEKKI</sequence>
<organism evidence="1 3">
    <name type="scientific">Medicago truncatula</name>
    <name type="common">Barrel medic</name>
    <name type="synonym">Medicago tribuloides</name>
    <dbReference type="NCBI Taxonomy" id="3880"/>
    <lineage>
        <taxon>Eukaryota</taxon>
        <taxon>Viridiplantae</taxon>
        <taxon>Streptophyta</taxon>
        <taxon>Embryophyta</taxon>
        <taxon>Tracheophyta</taxon>
        <taxon>Spermatophyta</taxon>
        <taxon>Magnoliopsida</taxon>
        <taxon>eudicotyledons</taxon>
        <taxon>Gunneridae</taxon>
        <taxon>Pentapetalae</taxon>
        <taxon>rosids</taxon>
        <taxon>fabids</taxon>
        <taxon>Fabales</taxon>
        <taxon>Fabaceae</taxon>
        <taxon>Papilionoideae</taxon>
        <taxon>50 kb inversion clade</taxon>
        <taxon>NPAAA clade</taxon>
        <taxon>Hologalegina</taxon>
        <taxon>IRL clade</taxon>
        <taxon>Trifolieae</taxon>
        <taxon>Medicago</taxon>
    </lineage>
</organism>
<proteinExistence type="predicted"/>
<keyword evidence="3" id="KW-1185">Reference proteome</keyword>
<name>G7KFL3_MEDTR</name>
<protein>
    <submittedName>
        <fullName evidence="1 2">Uncharacterized protein</fullName>
    </submittedName>
</protein>
<accession>G7KFL3</accession>
<dbReference type="EnsemblPlants" id="AES98944">
    <property type="protein sequence ID" value="AES98944"/>
    <property type="gene ID" value="MTR_5g074810"/>
</dbReference>
<dbReference type="EMBL" id="CM001221">
    <property type="protein sequence ID" value="AES98944.1"/>
    <property type="molecule type" value="Genomic_DNA"/>
</dbReference>
<dbReference type="PaxDb" id="3880-AES98944"/>
<dbReference type="AlphaFoldDB" id="G7KFL3"/>
<dbReference type="Proteomes" id="UP000002051">
    <property type="component" value="Chromosome 5"/>
</dbReference>
<evidence type="ECO:0000313" key="3">
    <source>
        <dbReference type="Proteomes" id="UP000002051"/>
    </source>
</evidence>
<reference evidence="1 3" key="1">
    <citation type="journal article" date="2011" name="Nature">
        <title>The Medicago genome provides insight into the evolution of rhizobial symbioses.</title>
        <authorList>
            <person name="Young N.D."/>
            <person name="Debelle F."/>
            <person name="Oldroyd G.E."/>
            <person name="Geurts R."/>
            <person name="Cannon S.B."/>
            <person name="Udvardi M.K."/>
            <person name="Benedito V.A."/>
            <person name="Mayer K.F."/>
            <person name="Gouzy J."/>
            <person name="Schoof H."/>
            <person name="Van de Peer Y."/>
            <person name="Proost S."/>
            <person name="Cook D.R."/>
            <person name="Meyers B.C."/>
            <person name="Spannagl M."/>
            <person name="Cheung F."/>
            <person name="De Mita S."/>
            <person name="Krishnakumar V."/>
            <person name="Gundlach H."/>
            <person name="Zhou S."/>
            <person name="Mudge J."/>
            <person name="Bharti A.K."/>
            <person name="Murray J.D."/>
            <person name="Naoumkina M.A."/>
            <person name="Rosen B."/>
            <person name="Silverstein K.A."/>
            <person name="Tang H."/>
            <person name="Rombauts S."/>
            <person name="Zhao P.X."/>
            <person name="Zhou P."/>
            <person name="Barbe V."/>
            <person name="Bardou P."/>
            <person name="Bechner M."/>
            <person name="Bellec A."/>
            <person name="Berger A."/>
            <person name="Berges H."/>
            <person name="Bidwell S."/>
            <person name="Bisseling T."/>
            <person name="Choisne N."/>
            <person name="Couloux A."/>
            <person name="Denny R."/>
            <person name="Deshpande S."/>
            <person name="Dai X."/>
            <person name="Doyle J.J."/>
            <person name="Dudez A.M."/>
            <person name="Farmer A.D."/>
            <person name="Fouteau S."/>
            <person name="Franken C."/>
            <person name="Gibelin C."/>
            <person name="Gish J."/>
            <person name="Goldstein S."/>
            <person name="Gonzalez A.J."/>
            <person name="Green P.J."/>
            <person name="Hallab A."/>
            <person name="Hartog M."/>
            <person name="Hua A."/>
            <person name="Humphray S.J."/>
            <person name="Jeong D.H."/>
            <person name="Jing Y."/>
            <person name="Jocker A."/>
            <person name="Kenton S.M."/>
            <person name="Kim D.J."/>
            <person name="Klee K."/>
            <person name="Lai H."/>
            <person name="Lang C."/>
            <person name="Lin S."/>
            <person name="Macmil S.L."/>
            <person name="Magdelenat G."/>
            <person name="Matthews L."/>
            <person name="McCorrison J."/>
            <person name="Monaghan E.L."/>
            <person name="Mun J.H."/>
            <person name="Najar F.Z."/>
            <person name="Nicholson C."/>
            <person name="Noirot C."/>
            <person name="O'Bleness M."/>
            <person name="Paule C.R."/>
            <person name="Poulain J."/>
            <person name="Prion F."/>
            <person name="Qin B."/>
            <person name="Qu C."/>
            <person name="Retzel E.F."/>
            <person name="Riddle C."/>
            <person name="Sallet E."/>
            <person name="Samain S."/>
            <person name="Samson N."/>
            <person name="Sanders I."/>
            <person name="Saurat O."/>
            <person name="Scarpelli C."/>
            <person name="Schiex T."/>
            <person name="Segurens B."/>
            <person name="Severin A.J."/>
            <person name="Sherrier D.J."/>
            <person name="Shi R."/>
            <person name="Sims S."/>
            <person name="Singer S.R."/>
            <person name="Sinharoy S."/>
            <person name="Sterck L."/>
            <person name="Viollet A."/>
            <person name="Wang B.B."/>
            <person name="Wang K."/>
            <person name="Wang M."/>
            <person name="Wang X."/>
            <person name="Warfsmann J."/>
            <person name="Weissenbach J."/>
            <person name="White D.D."/>
            <person name="White J.D."/>
            <person name="Wiley G.B."/>
            <person name="Wincker P."/>
            <person name="Xing Y."/>
            <person name="Yang L."/>
            <person name="Yao Z."/>
            <person name="Ying F."/>
            <person name="Zhai J."/>
            <person name="Zhou L."/>
            <person name="Zuber A."/>
            <person name="Denarie J."/>
            <person name="Dixon R.A."/>
            <person name="May G.D."/>
            <person name="Schwartz D.C."/>
            <person name="Rogers J."/>
            <person name="Quetier F."/>
            <person name="Town C.D."/>
            <person name="Roe B.A."/>
        </authorList>
    </citation>
    <scope>NUCLEOTIDE SEQUENCE [LARGE SCALE GENOMIC DNA]</scope>
    <source>
        <strain evidence="1">A17</strain>
        <strain evidence="2 3">cv. Jemalong A17</strain>
    </source>
</reference>
<gene>
    <name evidence="1" type="ordered locus">MTR_5g074810</name>
</gene>
<dbReference type="HOGENOM" id="CLU_2674835_0_0_1"/>
<evidence type="ECO:0000313" key="2">
    <source>
        <dbReference type="EnsemblPlants" id="AES98944"/>
    </source>
</evidence>